<evidence type="ECO:0000256" key="2">
    <source>
        <dbReference type="ARBA" id="ARBA00022475"/>
    </source>
</evidence>
<evidence type="ECO:0000259" key="9">
    <source>
        <dbReference type="Pfam" id="PF13231"/>
    </source>
</evidence>
<evidence type="ECO:0000256" key="3">
    <source>
        <dbReference type="ARBA" id="ARBA00022676"/>
    </source>
</evidence>
<name>A0A0S7BIV8_9CHLR</name>
<feature type="transmembrane region" description="Helical" evidence="8">
    <location>
        <begin position="132"/>
        <end position="152"/>
    </location>
</feature>
<dbReference type="OrthoDB" id="154418at2"/>
<dbReference type="InterPro" id="IPR038731">
    <property type="entry name" value="RgtA/B/C-like"/>
</dbReference>
<keyword evidence="2" id="KW-1003">Cell membrane</keyword>
<evidence type="ECO:0000256" key="6">
    <source>
        <dbReference type="ARBA" id="ARBA00022989"/>
    </source>
</evidence>
<feature type="transmembrane region" description="Helical" evidence="8">
    <location>
        <begin position="105"/>
        <end position="125"/>
    </location>
</feature>
<feature type="transmembrane region" description="Helical" evidence="8">
    <location>
        <begin position="12"/>
        <end position="29"/>
    </location>
</feature>
<reference evidence="10" key="1">
    <citation type="journal article" date="2015" name="Genome Announc.">
        <title>Draft Genome Sequence of Anaerolineae Strain TC1, a Novel Isolate from a Methanogenic Wastewater Treatment System.</title>
        <authorList>
            <person name="Matsuura N."/>
            <person name="Tourlousse D.M."/>
            <person name="Sun L."/>
            <person name="Toyonaga M."/>
            <person name="Kuroda K."/>
            <person name="Ohashi A."/>
            <person name="Cruz R."/>
            <person name="Yamaguchi T."/>
            <person name="Sekiguchi Y."/>
        </authorList>
    </citation>
    <scope>NUCLEOTIDE SEQUENCE [LARGE SCALE GENOMIC DNA]</scope>
    <source>
        <strain evidence="10">TC1</strain>
    </source>
</reference>
<gene>
    <name evidence="10" type="ORF">ATC1_13261</name>
</gene>
<proteinExistence type="predicted"/>
<dbReference type="RefSeq" id="WP_062279456.1">
    <property type="nucleotide sequence ID" value="NZ_DF968181.1"/>
</dbReference>
<keyword evidence="5 8" id="KW-0812">Transmembrane</keyword>
<dbReference type="GO" id="GO:0005886">
    <property type="term" value="C:plasma membrane"/>
    <property type="evidence" value="ECO:0007669"/>
    <property type="project" value="UniProtKB-SubCell"/>
</dbReference>
<evidence type="ECO:0000256" key="7">
    <source>
        <dbReference type="ARBA" id="ARBA00023136"/>
    </source>
</evidence>
<accession>A0A0S7BIV8</accession>
<dbReference type="GO" id="GO:0009103">
    <property type="term" value="P:lipopolysaccharide biosynthetic process"/>
    <property type="evidence" value="ECO:0007669"/>
    <property type="project" value="UniProtKB-ARBA"/>
</dbReference>
<keyword evidence="7 8" id="KW-0472">Membrane</keyword>
<keyword evidence="4 10" id="KW-0808">Transferase</keyword>
<dbReference type="InterPro" id="IPR050297">
    <property type="entry name" value="LipidA_mod_glycosyltrf_83"/>
</dbReference>
<comment type="subcellular location">
    <subcellularLocation>
        <location evidence="1">Cell membrane</location>
        <topology evidence="1">Multi-pass membrane protein</topology>
    </subcellularLocation>
</comment>
<organism evidence="10">
    <name type="scientific">Flexilinea flocculi</name>
    <dbReference type="NCBI Taxonomy" id="1678840"/>
    <lineage>
        <taxon>Bacteria</taxon>
        <taxon>Bacillati</taxon>
        <taxon>Chloroflexota</taxon>
        <taxon>Anaerolineae</taxon>
        <taxon>Anaerolineales</taxon>
        <taxon>Anaerolineaceae</taxon>
        <taxon>Flexilinea</taxon>
    </lineage>
</organism>
<feature type="transmembrane region" description="Helical" evidence="8">
    <location>
        <begin position="186"/>
        <end position="214"/>
    </location>
</feature>
<feature type="transmembrane region" description="Helical" evidence="8">
    <location>
        <begin position="305"/>
        <end position="324"/>
    </location>
</feature>
<evidence type="ECO:0000256" key="5">
    <source>
        <dbReference type="ARBA" id="ARBA00022692"/>
    </source>
</evidence>
<keyword evidence="3" id="KW-0328">Glycosyltransferase</keyword>
<evidence type="ECO:0000313" key="10">
    <source>
        <dbReference type="EMBL" id="GAP40293.1"/>
    </source>
</evidence>
<feature type="transmembrane region" description="Helical" evidence="8">
    <location>
        <begin position="281"/>
        <end position="298"/>
    </location>
</feature>
<evidence type="ECO:0000256" key="1">
    <source>
        <dbReference type="ARBA" id="ARBA00004651"/>
    </source>
</evidence>
<dbReference type="GO" id="GO:0016763">
    <property type="term" value="F:pentosyltransferase activity"/>
    <property type="evidence" value="ECO:0007669"/>
    <property type="project" value="TreeGrafter"/>
</dbReference>
<dbReference type="STRING" id="1678840.ATC1_13261"/>
<feature type="transmembrane region" description="Helical" evidence="8">
    <location>
        <begin position="365"/>
        <end position="386"/>
    </location>
</feature>
<dbReference type="Proteomes" id="UP000053370">
    <property type="component" value="Unassembled WGS sequence"/>
</dbReference>
<dbReference type="Pfam" id="PF13231">
    <property type="entry name" value="PMT_2"/>
    <property type="match status" value="1"/>
</dbReference>
<dbReference type="PANTHER" id="PTHR33908:SF11">
    <property type="entry name" value="MEMBRANE PROTEIN"/>
    <property type="match status" value="1"/>
</dbReference>
<evidence type="ECO:0000256" key="8">
    <source>
        <dbReference type="SAM" id="Phobius"/>
    </source>
</evidence>
<evidence type="ECO:0000256" key="4">
    <source>
        <dbReference type="ARBA" id="ARBA00022679"/>
    </source>
</evidence>
<dbReference type="AlphaFoldDB" id="A0A0S7BIV8"/>
<keyword evidence="11" id="KW-1185">Reference proteome</keyword>
<feature type="domain" description="Glycosyltransferase RgtA/B/C/D-like" evidence="9">
    <location>
        <begin position="83"/>
        <end position="239"/>
    </location>
</feature>
<keyword evidence="6 8" id="KW-1133">Transmembrane helix</keyword>
<dbReference type="EMBL" id="DF968181">
    <property type="protein sequence ID" value="GAP40293.1"/>
    <property type="molecule type" value="Genomic_DNA"/>
</dbReference>
<evidence type="ECO:0000313" key="11">
    <source>
        <dbReference type="Proteomes" id="UP000053370"/>
    </source>
</evidence>
<feature type="transmembrane region" description="Helical" evidence="8">
    <location>
        <begin position="226"/>
        <end position="244"/>
    </location>
</feature>
<sequence>MTSKNRNTNIIYHWSIVLIFFAALAIRLYDFDDPPLDFHPARQLHSALIARAEFLNHEGDLPGFNAEYEHEAIMRGVQEPWIEPPIFEYLTARLYLLAGDADLRIPRACSILFWLIGGWGILRLSSRFTNRIGSFVCLAFFLLFPYGIFASRSFQPDPLMIMFLIWALEALLTWNDRQTFQHALLAGFAAGVAILVKQVSIFPFGMAAVFFVLSEFGLKKALRNKQIWLIALMSLLPMLIYNFWGYFIQGFLVQQYQGRFLIEEIISPAFYIRWIRKQDQVFGIPLVIGSLLGIVTIAEKKNRMLWIGFLAGYGLYGLALPHHIGTHDYYQLPFFPVLAVGTGKIADSIANGFQLFKAGQKSSKILFFLLLFGFFGWWIADSAITLKRADYRNWPRLWQELAVELDPYEGQINTIGIMDDYGAGMIYWGLRTPLIWEENVEKLNEYDAMEKIRKAMMNREFLIVTDFKSYYQQPRLQRWLMSNATVYRQTADYLVFDLRGVQ</sequence>
<protein>
    <submittedName>
        <fullName evidence="10">4-amino-4-deoxy-L-arabinose transferase</fullName>
    </submittedName>
</protein>
<dbReference type="PANTHER" id="PTHR33908">
    <property type="entry name" value="MANNOSYLTRANSFERASE YKCB-RELATED"/>
    <property type="match status" value="1"/>
</dbReference>